<name>A0A7G2CM69_9TRYP</name>
<evidence type="ECO:0000313" key="4">
    <source>
        <dbReference type="Proteomes" id="UP000515908"/>
    </source>
</evidence>
<evidence type="ECO:0000313" key="3">
    <source>
        <dbReference type="EMBL" id="CAD2220950.1"/>
    </source>
</evidence>
<gene>
    <name evidence="3" type="ORF">ADEAN_000847400</name>
</gene>
<organism evidence="3 4">
    <name type="scientific">Angomonas deanei</name>
    <dbReference type="NCBI Taxonomy" id="59799"/>
    <lineage>
        <taxon>Eukaryota</taxon>
        <taxon>Discoba</taxon>
        <taxon>Euglenozoa</taxon>
        <taxon>Kinetoplastea</taxon>
        <taxon>Metakinetoplastina</taxon>
        <taxon>Trypanosomatida</taxon>
        <taxon>Trypanosomatidae</taxon>
        <taxon>Strigomonadinae</taxon>
        <taxon>Angomonas</taxon>
    </lineage>
</organism>
<evidence type="ECO:0000256" key="1">
    <source>
        <dbReference type="SAM" id="MobiDB-lite"/>
    </source>
</evidence>
<feature type="region of interest" description="Disordered" evidence="1">
    <location>
        <begin position="161"/>
        <end position="204"/>
    </location>
</feature>
<reference evidence="3 4" key="1">
    <citation type="submission" date="2020-08" db="EMBL/GenBank/DDBJ databases">
        <authorList>
            <person name="Newling K."/>
            <person name="Davey J."/>
            <person name="Forrester S."/>
        </authorList>
    </citation>
    <scope>NUCLEOTIDE SEQUENCE [LARGE SCALE GENOMIC DNA]</scope>
    <source>
        <strain evidence="4">Crithidia deanei Carvalho (ATCC PRA-265)</strain>
    </source>
</reference>
<dbReference type="VEuPathDB" id="TriTrypDB:ADEAN_000847400"/>
<proteinExistence type="predicted"/>
<protein>
    <submittedName>
        <fullName evidence="3">Uncharacterized protein</fullName>
    </submittedName>
</protein>
<feature type="compositionally biased region" description="Pro residues" evidence="1">
    <location>
        <begin position="170"/>
        <end position="180"/>
    </location>
</feature>
<accession>A0A7G2CM69</accession>
<sequence>MLLTGGLLVFVTTKIMFQQATRGVDDLDMPLWIGSTYLQAEHLIFNIQFDHDTRENLKNEFREVRDAALQNLQPYPGFFDFVRFKRPEFGSGRQYNSQTVMDALIQSMSSSDTKGQTQVVRLVHQMLQTRSGTPESRLDDFMNKMNTLSLYRSPLPMGGGAFPTQRVYQPIPPPPPPVHPPADTDTTHASANQDSGSGGSVPFS</sequence>
<dbReference type="Proteomes" id="UP000515908">
    <property type="component" value="Chromosome 19"/>
</dbReference>
<keyword evidence="4" id="KW-1185">Reference proteome</keyword>
<feature type="signal peptide" evidence="2">
    <location>
        <begin position="1"/>
        <end position="23"/>
    </location>
</feature>
<feature type="chain" id="PRO_5028887449" evidence="2">
    <location>
        <begin position="24"/>
        <end position="204"/>
    </location>
</feature>
<dbReference type="EMBL" id="LR877163">
    <property type="protein sequence ID" value="CAD2220950.1"/>
    <property type="molecule type" value="Genomic_DNA"/>
</dbReference>
<keyword evidence="2" id="KW-0732">Signal</keyword>
<dbReference type="AlphaFoldDB" id="A0A7G2CM69"/>
<evidence type="ECO:0000256" key="2">
    <source>
        <dbReference type="SAM" id="SignalP"/>
    </source>
</evidence>